<evidence type="ECO:0000313" key="1">
    <source>
        <dbReference type="EMBL" id="VAW41039.1"/>
    </source>
</evidence>
<name>A0A3B0VW02_9ZZZZ</name>
<sequence>MTIRQLACVFCTILLAPHLAAAANRAPHEIGGFRLGTSINNYNIISNRNFLHQVVVDETGGFRKGVIYYGDCARPGEIVKIKLKFKDSSAEFYRQILARYTKKFGKPYKFTGGTFGIVRAWKWEFTDKDHNRITLTLQHNLKNMDENIGNMIKLSMPDRIEAERKCFNAGRPQHRRILQPKRGAPDWEQLIPR</sequence>
<reference evidence="1" key="1">
    <citation type="submission" date="2018-06" db="EMBL/GenBank/DDBJ databases">
        <authorList>
            <person name="Zhirakovskaya E."/>
        </authorList>
    </citation>
    <scope>NUCLEOTIDE SEQUENCE</scope>
</reference>
<proteinExistence type="predicted"/>
<organism evidence="1">
    <name type="scientific">hydrothermal vent metagenome</name>
    <dbReference type="NCBI Taxonomy" id="652676"/>
    <lineage>
        <taxon>unclassified sequences</taxon>
        <taxon>metagenomes</taxon>
        <taxon>ecological metagenomes</taxon>
    </lineage>
</organism>
<protein>
    <submittedName>
        <fullName evidence="1">Uncharacterized protein</fullName>
    </submittedName>
</protein>
<accession>A0A3B0VW02</accession>
<dbReference type="AlphaFoldDB" id="A0A3B0VW02"/>
<dbReference type="EMBL" id="UOEY01000117">
    <property type="protein sequence ID" value="VAW41039.1"/>
    <property type="molecule type" value="Genomic_DNA"/>
</dbReference>
<gene>
    <name evidence="1" type="ORF">MNBD_DELTA04-1719</name>
</gene>